<dbReference type="EMBL" id="QFWT01000003">
    <property type="protein sequence ID" value="PWI33995.1"/>
    <property type="molecule type" value="Genomic_DNA"/>
</dbReference>
<keyword evidence="3" id="KW-1185">Reference proteome</keyword>
<reference evidence="2 3" key="1">
    <citation type="submission" date="2018-05" db="EMBL/GenBank/DDBJ databases">
        <title>Vibrio limimaris sp. nov., isolated from marine sediment.</title>
        <authorList>
            <person name="Li C.-M."/>
        </authorList>
    </citation>
    <scope>NUCLEOTIDE SEQUENCE [LARGE SCALE GENOMIC DNA]</scope>
    <source>
        <strain evidence="2 3">E4404</strain>
    </source>
</reference>
<dbReference type="OrthoDB" id="9770826at2"/>
<gene>
    <name evidence="2" type="ORF">DI392_07285</name>
</gene>
<dbReference type="SUPFAM" id="SSF159245">
    <property type="entry name" value="AttH-like"/>
    <property type="match status" value="1"/>
</dbReference>
<name>A0A2U3BB88_9VIBR</name>
<evidence type="ECO:0000259" key="1">
    <source>
        <dbReference type="Pfam" id="PF07143"/>
    </source>
</evidence>
<evidence type="ECO:0000313" key="2">
    <source>
        <dbReference type="EMBL" id="PWI33995.1"/>
    </source>
</evidence>
<protein>
    <submittedName>
        <fullName evidence="2">Carotenoid 1,2-hydratase</fullName>
    </submittedName>
</protein>
<dbReference type="InterPro" id="IPR010791">
    <property type="entry name" value="AttH_dom"/>
</dbReference>
<dbReference type="RefSeq" id="WP_109319247.1">
    <property type="nucleotide sequence ID" value="NZ_QFWT01000003.1"/>
</dbReference>
<dbReference type="PANTHER" id="PTHR38591">
    <property type="entry name" value="HYDROLASE"/>
    <property type="match status" value="1"/>
</dbReference>
<proteinExistence type="predicted"/>
<comment type="caution">
    <text evidence="2">The sequence shown here is derived from an EMBL/GenBank/DDBJ whole genome shotgun (WGS) entry which is preliminary data.</text>
</comment>
<dbReference type="PANTHER" id="PTHR38591:SF1">
    <property type="entry name" value="BLL1000 PROTEIN"/>
    <property type="match status" value="1"/>
</dbReference>
<organism evidence="2 3">
    <name type="scientific">Vibrio albus</name>
    <dbReference type="NCBI Taxonomy" id="2200953"/>
    <lineage>
        <taxon>Bacteria</taxon>
        <taxon>Pseudomonadati</taxon>
        <taxon>Pseudomonadota</taxon>
        <taxon>Gammaproteobacteria</taxon>
        <taxon>Vibrionales</taxon>
        <taxon>Vibrionaceae</taxon>
        <taxon>Vibrio</taxon>
    </lineage>
</organism>
<evidence type="ECO:0000313" key="3">
    <source>
        <dbReference type="Proteomes" id="UP000245362"/>
    </source>
</evidence>
<feature type="domain" description="AttH" evidence="1">
    <location>
        <begin position="81"/>
        <end position="249"/>
    </location>
</feature>
<dbReference type="Pfam" id="PF17186">
    <property type="entry name" value="Lipocalin_9"/>
    <property type="match status" value="1"/>
</dbReference>
<dbReference type="InterPro" id="IPR023374">
    <property type="entry name" value="AttH-like_dom_sf"/>
</dbReference>
<dbReference type="AlphaFoldDB" id="A0A2U3BB88"/>
<dbReference type="Gene3D" id="2.40.370.10">
    <property type="entry name" value="AttH-like domain"/>
    <property type="match status" value="2"/>
</dbReference>
<dbReference type="Proteomes" id="UP000245362">
    <property type="component" value="Unassembled WGS sequence"/>
</dbReference>
<sequence length="375" mass="42567">MIEFERFRPHKRFLLVLIILVLVVGGTIALLSGPSEGIPGSAKTQIHDSLAADITQFQQMTPKRGISLPDDFRFHVGYRQEWWHFFADVVDQEGQRYSVKWHYYRVAMNSRNASGWENPQLYIATTVITSGQRVWRAQRLARGGIGQAGFRERPFRLWLDNWSWRSLGLMPFPGLLNVNGDGFAVQLNSTAAGPYVLDGKQGYQEKRNAPSVGSYQFRAPFLNVAGDLILDGVPVSVRGTATLSKEWGNRILNQGPEHQDQFFLRFHNGMTLLINRFSYPLQSTTYFGTLAQRDGSTVHLDGSDIHIFPESYTELIEGHQFPARWIIVIPKYNIRLTVVPRESGQWHPFLIPLWEGGITASGTHNATGYMYFSGY</sequence>
<accession>A0A2U3BB88</accession>
<dbReference type="Pfam" id="PF07143">
    <property type="entry name" value="CrtC"/>
    <property type="match status" value="1"/>
</dbReference>